<sequence length="89" mass="9885">MCKADPTDLSNDEPPELEQLTGYPDPGRIIDCLSTALINCIPVFAESLYLCLQEPPEPETGYKPGNRRRCPSPQPPVSDRSDRDARQKA</sequence>
<accession>A0A0F8W3U5</accession>
<reference evidence="2" key="1">
    <citation type="journal article" date="2015" name="Nature">
        <title>Complex archaea that bridge the gap between prokaryotes and eukaryotes.</title>
        <authorList>
            <person name="Spang A."/>
            <person name="Saw J.H."/>
            <person name="Jorgensen S.L."/>
            <person name="Zaremba-Niedzwiedzka K."/>
            <person name="Martijn J."/>
            <person name="Lind A.E."/>
            <person name="van Eijk R."/>
            <person name="Schleper C."/>
            <person name="Guy L."/>
            <person name="Ettema T.J."/>
        </authorList>
    </citation>
    <scope>NUCLEOTIDE SEQUENCE</scope>
</reference>
<dbReference type="AlphaFoldDB" id="A0A0F8W3U5"/>
<feature type="compositionally biased region" description="Basic and acidic residues" evidence="1">
    <location>
        <begin position="79"/>
        <end position="89"/>
    </location>
</feature>
<evidence type="ECO:0000313" key="2">
    <source>
        <dbReference type="EMBL" id="KKK51268.1"/>
    </source>
</evidence>
<feature type="region of interest" description="Disordered" evidence="1">
    <location>
        <begin position="1"/>
        <end position="24"/>
    </location>
</feature>
<gene>
    <name evidence="2" type="ORF">LCGC14_3116660</name>
</gene>
<organism evidence="2">
    <name type="scientific">marine sediment metagenome</name>
    <dbReference type="NCBI Taxonomy" id="412755"/>
    <lineage>
        <taxon>unclassified sequences</taxon>
        <taxon>metagenomes</taxon>
        <taxon>ecological metagenomes</taxon>
    </lineage>
</organism>
<evidence type="ECO:0000256" key="1">
    <source>
        <dbReference type="SAM" id="MobiDB-lite"/>
    </source>
</evidence>
<dbReference type="EMBL" id="LAZR01067595">
    <property type="protein sequence ID" value="KKK51268.1"/>
    <property type="molecule type" value="Genomic_DNA"/>
</dbReference>
<protein>
    <submittedName>
        <fullName evidence="2">Uncharacterized protein</fullName>
    </submittedName>
</protein>
<comment type="caution">
    <text evidence="2">The sequence shown here is derived from an EMBL/GenBank/DDBJ whole genome shotgun (WGS) entry which is preliminary data.</text>
</comment>
<proteinExistence type="predicted"/>
<feature type="region of interest" description="Disordered" evidence="1">
    <location>
        <begin position="55"/>
        <end position="89"/>
    </location>
</feature>
<name>A0A0F8W3U5_9ZZZZ</name>